<accession>A0A7M7MTW7</accession>
<organism evidence="1">
    <name type="scientific">Apis mellifera</name>
    <name type="common">Honeybee</name>
    <dbReference type="NCBI Taxonomy" id="7460"/>
    <lineage>
        <taxon>Eukaryota</taxon>
        <taxon>Metazoa</taxon>
        <taxon>Ecdysozoa</taxon>
        <taxon>Arthropoda</taxon>
        <taxon>Hexapoda</taxon>
        <taxon>Insecta</taxon>
        <taxon>Pterygota</taxon>
        <taxon>Neoptera</taxon>
        <taxon>Endopterygota</taxon>
        <taxon>Hymenoptera</taxon>
        <taxon>Apocrita</taxon>
        <taxon>Aculeata</taxon>
        <taxon>Apoidea</taxon>
        <taxon>Anthophila</taxon>
        <taxon>Apidae</taxon>
        <taxon>Apis</taxon>
    </lineage>
</organism>
<accession>A0A8B8HE15</accession>
<sequence>MNQDKKRRVDIIINGFNSDVYPTFCLNYLSNVHIEKNKRDWKRKGKWRTLKSRLGKALYEGTWRQDRLLDGLEARGNVSKYRLNQEKGASTHSCTV</sequence>
<proteinExistence type="predicted"/>
<protein>
    <submittedName>
        <fullName evidence="3">Uncharacterized protein LOC726779 isoform X1</fullName>
    </submittedName>
</protein>
<dbReference type="EnsemblMetazoa" id="XM_026445249">
    <property type="protein sequence ID" value="XP_026301034"/>
    <property type="gene ID" value="LOC726779"/>
</dbReference>
<gene>
    <name evidence="1" type="primary">726779</name>
    <name evidence="3" type="synonym">LOC726779</name>
</gene>
<reference evidence="2" key="3">
    <citation type="submission" date="2025-05" db="UniProtKB">
        <authorList>
            <consortium name="RefSeq"/>
        </authorList>
    </citation>
    <scope>NUCLEOTIDE SEQUENCE [LARGE SCALE GENOMIC DNA]</scope>
    <source>
        <strain evidence="2">DH4</strain>
    </source>
</reference>
<evidence type="ECO:0000313" key="3">
    <source>
        <dbReference type="RefSeq" id="XP_026301034.1"/>
    </source>
</evidence>
<reference evidence="1" key="1">
    <citation type="submission" date="2021-01" db="UniProtKB">
        <authorList>
            <consortium name="EnsemblMetazoa"/>
        </authorList>
    </citation>
    <scope>IDENTIFICATION</scope>
    <source>
        <strain evidence="1">DH4</strain>
    </source>
</reference>
<name>A0A7M7MTW7_APIME</name>
<dbReference type="Proteomes" id="UP000005203">
    <property type="component" value="Linkage group LG1"/>
</dbReference>
<keyword evidence="2" id="KW-1185">Reference proteome</keyword>
<dbReference type="RefSeq" id="XP_026301034.1">
    <property type="nucleotide sequence ID" value="XM_026445249.1"/>
</dbReference>
<reference evidence="3" key="2">
    <citation type="submission" date="2025-04" db="UniProtKB">
        <authorList>
            <consortium name="RefSeq"/>
        </authorList>
    </citation>
    <scope>IDENTIFICATION</scope>
    <source>
        <strain evidence="3">DH4</strain>
        <tissue evidence="3">Whole body</tissue>
    </source>
</reference>
<dbReference type="AlphaFoldDB" id="A0A7M7MTW7"/>
<evidence type="ECO:0000313" key="1">
    <source>
        <dbReference type="EnsemblMetazoa" id="XP_026301034"/>
    </source>
</evidence>
<evidence type="ECO:0000313" key="2">
    <source>
        <dbReference type="Proteomes" id="UP000005203"/>
    </source>
</evidence>